<accession>A0A1U7P508</accession>
<evidence type="ECO:0000256" key="1">
    <source>
        <dbReference type="SAM" id="SignalP"/>
    </source>
</evidence>
<proteinExistence type="predicted"/>
<evidence type="ECO:0008006" key="4">
    <source>
        <dbReference type="Google" id="ProtNLM"/>
    </source>
</evidence>
<reference evidence="2 3" key="1">
    <citation type="submission" date="2017-01" db="EMBL/GenBank/DDBJ databases">
        <title>Genome Analysis of Deinococcus marmoris KOPRI26562.</title>
        <authorList>
            <person name="Kim J.H."/>
            <person name="Oh H.-M."/>
        </authorList>
    </citation>
    <scope>NUCLEOTIDE SEQUENCE [LARGE SCALE GENOMIC DNA]</scope>
    <source>
        <strain evidence="2 3">KOPRI26562</strain>
    </source>
</reference>
<dbReference type="RefSeq" id="WP_075830024.1">
    <property type="nucleotide sequence ID" value="NZ_MSTI01000005.1"/>
</dbReference>
<evidence type="ECO:0000313" key="3">
    <source>
        <dbReference type="Proteomes" id="UP000186607"/>
    </source>
</evidence>
<protein>
    <recommendedName>
        <fullName evidence="4">Lipoprotein</fullName>
    </recommendedName>
</protein>
<keyword evidence="3" id="KW-1185">Reference proteome</keyword>
<dbReference type="STRING" id="249408.BOO71_0000226"/>
<name>A0A1U7P508_9DEIO</name>
<feature type="signal peptide" evidence="1">
    <location>
        <begin position="1"/>
        <end position="19"/>
    </location>
</feature>
<dbReference type="PROSITE" id="PS51257">
    <property type="entry name" value="PROKAR_LIPOPROTEIN"/>
    <property type="match status" value="1"/>
</dbReference>
<gene>
    <name evidence="2" type="ORF">BOO71_0000226</name>
</gene>
<dbReference type="OrthoDB" id="66382at2"/>
<dbReference type="EMBL" id="MSTI01000005">
    <property type="protein sequence ID" value="OLV20254.1"/>
    <property type="molecule type" value="Genomic_DNA"/>
</dbReference>
<comment type="caution">
    <text evidence="2">The sequence shown here is derived from an EMBL/GenBank/DDBJ whole genome shotgun (WGS) entry which is preliminary data.</text>
</comment>
<dbReference type="Proteomes" id="UP000186607">
    <property type="component" value="Unassembled WGS sequence"/>
</dbReference>
<keyword evidence="1" id="KW-0732">Signal</keyword>
<dbReference type="AlphaFoldDB" id="A0A1U7P508"/>
<organism evidence="2 3">
    <name type="scientific">Deinococcus marmoris</name>
    <dbReference type="NCBI Taxonomy" id="249408"/>
    <lineage>
        <taxon>Bacteria</taxon>
        <taxon>Thermotogati</taxon>
        <taxon>Deinococcota</taxon>
        <taxon>Deinococci</taxon>
        <taxon>Deinococcales</taxon>
        <taxon>Deinococcaceae</taxon>
        <taxon>Deinococcus</taxon>
    </lineage>
</organism>
<evidence type="ECO:0000313" key="2">
    <source>
        <dbReference type="EMBL" id="OLV20254.1"/>
    </source>
</evidence>
<sequence length="181" mass="19079">MRKLLPGLLLLPLTLAACGQQEVKAPADYALSGSIGGDWGVSPRLRLALVGTGVPVAVTNDSAIAQNVVGTGTNSWQYGFDLPNIPGVAGVYQVVAYNDANNDARLSLGETVARNRLWLVFSPAGGTFGPFELPDNWPGGGTELLPQMTVSRGWNLFDRSQVLGDGNPRAVGKIVGYDISR</sequence>
<feature type="chain" id="PRO_5012617624" description="Lipoprotein" evidence="1">
    <location>
        <begin position="20"/>
        <end position="181"/>
    </location>
</feature>